<dbReference type="GO" id="GO:0015074">
    <property type="term" value="P:DNA integration"/>
    <property type="evidence" value="ECO:0007669"/>
    <property type="project" value="InterPro"/>
</dbReference>
<evidence type="ECO:0000313" key="3">
    <source>
        <dbReference type="EMBL" id="REF26484.1"/>
    </source>
</evidence>
<dbReference type="Proteomes" id="UP000256294">
    <property type="component" value="Unassembled WGS sequence"/>
</dbReference>
<organism evidence="3 4">
    <name type="scientific">Xenorhabdus cabanillasii</name>
    <dbReference type="NCBI Taxonomy" id="351673"/>
    <lineage>
        <taxon>Bacteria</taxon>
        <taxon>Pseudomonadati</taxon>
        <taxon>Pseudomonadota</taxon>
        <taxon>Gammaproteobacteria</taxon>
        <taxon>Enterobacterales</taxon>
        <taxon>Morganellaceae</taxon>
        <taxon>Xenorhabdus</taxon>
    </lineage>
</organism>
<dbReference type="PANTHER" id="PTHR46889">
    <property type="entry name" value="TRANSPOSASE INSF FOR INSERTION SEQUENCE IS3B-RELATED"/>
    <property type="match status" value="1"/>
</dbReference>
<gene>
    <name evidence="3" type="ORF">BDD26_1130</name>
</gene>
<protein>
    <submittedName>
        <fullName evidence="3">Putative transposase</fullName>
    </submittedName>
</protein>
<comment type="caution">
    <text evidence="3">The sequence shown here is derived from an EMBL/GenBank/DDBJ whole genome shotgun (WGS) entry which is preliminary data.</text>
</comment>
<dbReference type="PANTHER" id="PTHR46889:SF4">
    <property type="entry name" value="TRANSPOSASE INSO FOR INSERTION SEQUENCE ELEMENT IS911B-RELATED"/>
    <property type="match status" value="1"/>
</dbReference>
<evidence type="ECO:0000256" key="1">
    <source>
        <dbReference type="SAM" id="MobiDB-lite"/>
    </source>
</evidence>
<evidence type="ECO:0000259" key="2">
    <source>
        <dbReference type="Pfam" id="PF13683"/>
    </source>
</evidence>
<dbReference type="SUPFAM" id="SSF53098">
    <property type="entry name" value="Ribonuclease H-like"/>
    <property type="match status" value="1"/>
</dbReference>
<dbReference type="InterPro" id="IPR050900">
    <property type="entry name" value="Transposase_IS3/IS150/IS904"/>
</dbReference>
<accession>A0A3D9UKH2</accession>
<proteinExistence type="predicted"/>
<dbReference type="InterPro" id="IPR012337">
    <property type="entry name" value="RNaseH-like_sf"/>
</dbReference>
<sequence length="86" mass="10046">MHTLIFRGDYRNCWDNSPMERFFRSLKNEWVPVTGYMSFSDAAHAITEYIVGYYSALRPHEYNGGLPPNESENRYRKNSKAVASFS</sequence>
<reference evidence="3 4" key="1">
    <citation type="submission" date="2018-08" db="EMBL/GenBank/DDBJ databases">
        <title>Genomic Encyclopedia of Archaeal and Bacterial Type Strains, Phase II (KMG-II): from individual species to whole genera.</title>
        <authorList>
            <person name="Goeker M."/>
        </authorList>
    </citation>
    <scope>NUCLEOTIDE SEQUENCE [LARGE SCALE GENOMIC DNA]</scope>
    <source>
        <strain evidence="3 4">DSM 17905</strain>
    </source>
</reference>
<dbReference type="Pfam" id="PF13683">
    <property type="entry name" value="rve_3"/>
    <property type="match status" value="1"/>
</dbReference>
<feature type="region of interest" description="Disordered" evidence="1">
    <location>
        <begin position="65"/>
        <end position="86"/>
    </location>
</feature>
<feature type="domain" description="Integrase catalytic" evidence="2">
    <location>
        <begin position="10"/>
        <end position="68"/>
    </location>
</feature>
<keyword evidence="4" id="KW-1185">Reference proteome</keyword>
<dbReference type="InterPro" id="IPR001584">
    <property type="entry name" value="Integrase_cat-core"/>
</dbReference>
<name>A0A3D9UKH2_9GAMM</name>
<dbReference type="EMBL" id="QTUB01000001">
    <property type="protein sequence ID" value="REF26484.1"/>
    <property type="molecule type" value="Genomic_DNA"/>
</dbReference>
<evidence type="ECO:0000313" key="4">
    <source>
        <dbReference type="Proteomes" id="UP000256294"/>
    </source>
</evidence>
<dbReference type="AlphaFoldDB" id="A0A3D9UKH2"/>